<organism evidence="2 3">
    <name type="scientific">Arthrobacter phage Popper</name>
    <dbReference type="NCBI Taxonomy" id="2859633"/>
    <lineage>
        <taxon>Viruses</taxon>
        <taxon>Duplodnaviria</taxon>
        <taxon>Heunggongvirae</taxon>
        <taxon>Uroviricota</taxon>
        <taxon>Caudoviricetes</taxon>
        <taxon>Daemsvirinae</taxon>
        <taxon>Nanditavirus</taxon>
        <taxon>Nanditavirus popper</taxon>
    </lineage>
</organism>
<dbReference type="Gene3D" id="2.60.120.860">
    <property type="match status" value="1"/>
</dbReference>
<dbReference type="Proteomes" id="UP000826536">
    <property type="component" value="Segment"/>
</dbReference>
<sequence length="306" mass="32993">MPYPSPVTWPSALLYPGSGARGFPIRIGIGDLVLNNIEADGTAWTVNPDGFDGWEGSPAPTLKLDQRARAHGATESESYLTPRTMSVKGIVKTPTPALLSYAQDRLNAACSLDPFLLTVYEQERLRSAVARRQDIVMFKARRGRGDTADFSIQFVAKDPLKYGDLISAPTVLPFSSGGLVRPSTWPRTWTGVSGTGVVRINNPGNTQAPVWLRIDGPVPAGGWTVTHVGKQRSVAFASSLELAAGEFITVDMDRREILAQGQAARAGYITSRGWFSLDPGDNDIAFSAQNYSPTALLTVTTKPAWS</sequence>
<feature type="domain" description="Siphovirus-type tail component C-terminal" evidence="1">
    <location>
        <begin position="205"/>
        <end position="293"/>
    </location>
</feature>
<proteinExistence type="predicted"/>
<dbReference type="EMBL" id="MZ274308">
    <property type="protein sequence ID" value="QYC54938.1"/>
    <property type="molecule type" value="Genomic_DNA"/>
</dbReference>
<dbReference type="KEGG" id="vg:80034226"/>
<name>A0AAE8BDD8_9CAUD</name>
<evidence type="ECO:0000313" key="3">
    <source>
        <dbReference type="Proteomes" id="UP000826536"/>
    </source>
</evidence>
<dbReference type="GeneID" id="80034226"/>
<protein>
    <submittedName>
        <fullName evidence="2">Minor tail protein</fullName>
    </submittedName>
</protein>
<reference evidence="2" key="1">
    <citation type="submission" date="2021-05" db="EMBL/GenBank/DDBJ databases">
        <authorList>
            <person name="Oduselu T.J."/>
            <person name="Akomolafe A.O."/>
            <person name="Emem I.S."/>
            <person name="Adedeji R.O."/>
            <person name="Ojebola B.M."/>
            <person name="Daramola O.I."/>
            <person name="Olatinwo S.O."/>
            <person name="Taiwo A.E."/>
            <person name="Ayodele I.E."/>
            <person name="Atoyebi A.N."/>
            <person name="Raifu M."/>
            <person name="Adebiyi I."/>
            <person name="Ogunleye V.I."/>
            <person name="Faleye T.O.C."/>
            <person name="Bakarey A.S."/>
            <person name="Adewumi O.M."/>
            <person name="Anetor J.I."/>
            <person name="Ademowo O.G."/>
            <person name="Pollenz R.S."/>
            <person name="Garlena R.A."/>
            <person name="Russell D.A."/>
            <person name="Pope W.H."/>
            <person name="Jacobs-Sera D."/>
            <person name="Hatfull G.F."/>
        </authorList>
    </citation>
    <scope>NUCLEOTIDE SEQUENCE</scope>
</reference>
<gene>
    <name evidence="2" type="primary">19</name>
    <name evidence="2" type="ORF">SEA_POPPER_19</name>
</gene>
<dbReference type="RefSeq" id="YP_010761115.1">
    <property type="nucleotide sequence ID" value="NC_073592.1"/>
</dbReference>
<evidence type="ECO:0000313" key="2">
    <source>
        <dbReference type="EMBL" id="QYC54938.1"/>
    </source>
</evidence>
<accession>A0AAE8BDD8</accession>
<dbReference type="Pfam" id="PF22768">
    <property type="entry name" value="SPP1_Dit"/>
    <property type="match status" value="1"/>
</dbReference>
<evidence type="ECO:0000259" key="1">
    <source>
        <dbReference type="Pfam" id="PF22768"/>
    </source>
</evidence>
<keyword evidence="3" id="KW-1185">Reference proteome</keyword>
<dbReference type="InterPro" id="IPR054738">
    <property type="entry name" value="Siphovirus-type_tail_C"/>
</dbReference>